<organism evidence="4 5">
    <name type="scientific">Granulicatella balaenopterae</name>
    <dbReference type="NCBI Taxonomy" id="137733"/>
    <lineage>
        <taxon>Bacteria</taxon>
        <taxon>Bacillati</taxon>
        <taxon>Bacillota</taxon>
        <taxon>Bacilli</taxon>
        <taxon>Lactobacillales</taxon>
        <taxon>Carnobacteriaceae</taxon>
        <taxon>Granulicatella</taxon>
    </lineage>
</organism>
<feature type="transmembrane region" description="Helical" evidence="2">
    <location>
        <begin position="40"/>
        <end position="58"/>
    </location>
</feature>
<dbReference type="GO" id="GO:0004175">
    <property type="term" value="F:endopeptidase activity"/>
    <property type="evidence" value="ECO:0007669"/>
    <property type="project" value="UniProtKB-ARBA"/>
</dbReference>
<dbReference type="Pfam" id="PF02517">
    <property type="entry name" value="Rce1-like"/>
    <property type="match status" value="1"/>
</dbReference>
<gene>
    <name evidence="4" type="ORF">SAMN05421767_1055</name>
</gene>
<name>A0A1H9I9N5_9LACT</name>
<evidence type="ECO:0000256" key="1">
    <source>
        <dbReference type="ARBA" id="ARBA00009067"/>
    </source>
</evidence>
<dbReference type="RefSeq" id="WP_089745993.1">
    <property type="nucleotide sequence ID" value="NZ_FOGF01000005.1"/>
</dbReference>
<evidence type="ECO:0000313" key="4">
    <source>
        <dbReference type="EMBL" id="SEQ71105.1"/>
    </source>
</evidence>
<comment type="similarity">
    <text evidence="1">Belongs to the UPF0177 family.</text>
</comment>
<dbReference type="EMBL" id="FOGF01000005">
    <property type="protein sequence ID" value="SEQ71105.1"/>
    <property type="molecule type" value="Genomic_DNA"/>
</dbReference>
<keyword evidence="2" id="KW-0812">Transmembrane</keyword>
<dbReference type="GO" id="GO:0080120">
    <property type="term" value="P:CAAX-box protein maturation"/>
    <property type="evidence" value="ECO:0007669"/>
    <property type="project" value="UniProtKB-ARBA"/>
</dbReference>
<dbReference type="AlphaFoldDB" id="A0A1H9I9N5"/>
<reference evidence="4 5" key="1">
    <citation type="submission" date="2016-10" db="EMBL/GenBank/DDBJ databases">
        <authorList>
            <person name="de Groot N.N."/>
        </authorList>
    </citation>
    <scope>NUCLEOTIDE SEQUENCE [LARGE SCALE GENOMIC DNA]</scope>
    <source>
        <strain evidence="4 5">DSM 15827</strain>
    </source>
</reference>
<feature type="transmembrane region" description="Helical" evidence="2">
    <location>
        <begin position="7"/>
        <end position="28"/>
    </location>
</feature>
<protein>
    <recommendedName>
        <fullName evidence="3">CAAX prenyl protease 2/Lysostaphin resistance protein A-like domain-containing protein</fullName>
    </recommendedName>
</protein>
<accession>A0A1H9I9N5</accession>
<keyword evidence="2" id="KW-1133">Transmembrane helix</keyword>
<feature type="transmembrane region" description="Helical" evidence="2">
    <location>
        <begin position="211"/>
        <end position="232"/>
    </location>
</feature>
<feature type="transmembrane region" description="Helical" evidence="2">
    <location>
        <begin position="70"/>
        <end position="90"/>
    </location>
</feature>
<proteinExistence type="inferred from homology"/>
<feature type="transmembrane region" description="Helical" evidence="2">
    <location>
        <begin position="96"/>
        <end position="115"/>
    </location>
</feature>
<dbReference type="Proteomes" id="UP000198556">
    <property type="component" value="Unassembled WGS sequence"/>
</dbReference>
<keyword evidence="5" id="KW-1185">Reference proteome</keyword>
<dbReference type="InterPro" id="IPR003675">
    <property type="entry name" value="Rce1/LyrA-like_dom"/>
</dbReference>
<evidence type="ECO:0000259" key="3">
    <source>
        <dbReference type="Pfam" id="PF02517"/>
    </source>
</evidence>
<feature type="transmembrane region" description="Helical" evidence="2">
    <location>
        <begin position="136"/>
        <end position="156"/>
    </location>
</feature>
<dbReference type="OrthoDB" id="1437285at2"/>
<keyword evidence="2" id="KW-0472">Membrane</keyword>
<dbReference type="STRING" id="137733.SAMN05421767_1055"/>
<sequence length="237" mass="27024">MENKKEVAIALGYTALMAIGMYVAYHVFGYKYEDKGIVNVLIYFEMIMSIYALTIYLKKYRGSSFKKIEIFPIFIIYSVLIILNTVLFIFHKAYLAYGDTLVTMFITTILIGFSEELIYRGIVLSGLLKNHSKIKAIVYSAILFSLLHAVNIFAAFPLSSVAFQMVNTFIHGVVAAYFAIKLKNIGPLIVYHCLWDLMMLSPVFVAKNVYIVLPVLIFEFVIFIAILWKFGIQKKIA</sequence>
<evidence type="ECO:0000256" key="2">
    <source>
        <dbReference type="SAM" id="Phobius"/>
    </source>
</evidence>
<feature type="domain" description="CAAX prenyl protease 2/Lysostaphin resistance protein A-like" evidence="3">
    <location>
        <begin position="100"/>
        <end position="198"/>
    </location>
</feature>
<evidence type="ECO:0000313" key="5">
    <source>
        <dbReference type="Proteomes" id="UP000198556"/>
    </source>
</evidence>